<keyword evidence="2" id="KW-1185">Reference proteome</keyword>
<evidence type="ECO:0000313" key="1">
    <source>
        <dbReference type="EMBL" id="MFD1789228.1"/>
    </source>
</evidence>
<evidence type="ECO:0000313" key="2">
    <source>
        <dbReference type="Proteomes" id="UP001597283"/>
    </source>
</evidence>
<organism evidence="1 2">
    <name type="scientific">Sphingomonas floccifaciens</name>
    <dbReference type="NCBI Taxonomy" id="1844115"/>
    <lineage>
        <taxon>Bacteria</taxon>
        <taxon>Pseudomonadati</taxon>
        <taxon>Pseudomonadota</taxon>
        <taxon>Alphaproteobacteria</taxon>
        <taxon>Sphingomonadales</taxon>
        <taxon>Sphingomonadaceae</taxon>
        <taxon>Sphingomonas</taxon>
    </lineage>
</organism>
<proteinExistence type="predicted"/>
<gene>
    <name evidence="1" type="ORF">ACFSC3_16855</name>
</gene>
<accession>A0ABW4NGE6</accession>
<dbReference type="EMBL" id="JBHUFC010000016">
    <property type="protein sequence ID" value="MFD1789228.1"/>
    <property type="molecule type" value="Genomic_DNA"/>
</dbReference>
<sequence length="491" mass="53155">MPPLHAEPIDPAAYLEKEAARLHARQRQGWGRAYARSNQVLPYGGTCLTPGEVERIRLWLEGAGAGVGAGSPQGAALVSAVMTTGRSATTLATARVVTAIDTPPTAPLLHLGTQWTWWLAPGQPRSPQLRQRSRPVQTVPRPAFLPFPVSTRTRRLLEQAGIEDRIGAHIVGNADMAACAVRDALRAAGVRASAAMVTKWLFHRLATMQDGDIALAALVTGHVPITAATVVQYTMIDGADVPIRLARALEGFDTVEDIAGVEGPLPLGSRNAPTLNDVRAIVARLTRPLCRDRRGRRSAISDTHNAITLYTALFGLFATGGRPIEPFILDPDRIDPATGFLIVDDKPTMDNFKTRLVWASDAYRRQLSLYRRHLTMLMERRPDLAGAATRSPFLLNAQGQAIPLTRHAIRAALAGPDWPYPLNAGRHFLRSALVGRLGSETLHAFLGHWHLGTEPWGAKAGLDPLTYRAELAIILPPLLADAGFVPMPGLE</sequence>
<name>A0ABW4NGE6_9SPHN</name>
<protein>
    <recommendedName>
        <fullName evidence="3">Tyr recombinase domain-containing protein</fullName>
    </recommendedName>
</protein>
<comment type="caution">
    <text evidence="1">The sequence shown here is derived from an EMBL/GenBank/DDBJ whole genome shotgun (WGS) entry which is preliminary data.</text>
</comment>
<dbReference type="RefSeq" id="WP_380941517.1">
    <property type="nucleotide sequence ID" value="NZ_JBHUFC010000016.1"/>
</dbReference>
<reference evidence="2" key="1">
    <citation type="journal article" date="2019" name="Int. J. Syst. Evol. Microbiol.">
        <title>The Global Catalogue of Microorganisms (GCM) 10K type strain sequencing project: providing services to taxonomists for standard genome sequencing and annotation.</title>
        <authorList>
            <consortium name="The Broad Institute Genomics Platform"/>
            <consortium name="The Broad Institute Genome Sequencing Center for Infectious Disease"/>
            <person name="Wu L."/>
            <person name="Ma J."/>
        </authorList>
    </citation>
    <scope>NUCLEOTIDE SEQUENCE [LARGE SCALE GENOMIC DNA]</scope>
    <source>
        <strain evidence="2">Q85</strain>
    </source>
</reference>
<evidence type="ECO:0008006" key="3">
    <source>
        <dbReference type="Google" id="ProtNLM"/>
    </source>
</evidence>
<dbReference type="Proteomes" id="UP001597283">
    <property type="component" value="Unassembled WGS sequence"/>
</dbReference>